<dbReference type="InterPro" id="IPR029154">
    <property type="entry name" value="HIBADH-like_NADP-bd"/>
</dbReference>
<reference evidence="10" key="1">
    <citation type="submission" date="2014-09" db="EMBL/GenBank/DDBJ databases">
        <authorList>
            <person name="Gomez-Valero L."/>
        </authorList>
    </citation>
    <scope>NUCLEOTIDE SEQUENCE [LARGE SCALE GENOMIC DNA]</scope>
    <source>
        <strain evidence="10">ATCC700992</strain>
    </source>
</reference>
<feature type="domain" description="3-hydroxyisobutyrate dehydrogenase-like NAD-binding" evidence="8">
    <location>
        <begin position="165"/>
        <end position="292"/>
    </location>
</feature>
<dbReference type="InterPro" id="IPR036291">
    <property type="entry name" value="NAD(P)-bd_dom_sf"/>
</dbReference>
<dbReference type="GO" id="GO:0051287">
    <property type="term" value="F:NAD binding"/>
    <property type="evidence" value="ECO:0007669"/>
    <property type="project" value="InterPro"/>
</dbReference>
<dbReference type="Pfam" id="PF14833">
    <property type="entry name" value="NAD_binding_11"/>
    <property type="match status" value="1"/>
</dbReference>
<dbReference type="GO" id="GO:0008442">
    <property type="term" value="F:3-hydroxyisobutyrate dehydrogenase activity"/>
    <property type="evidence" value="ECO:0007669"/>
    <property type="project" value="UniProtKB-EC"/>
</dbReference>
<evidence type="ECO:0000256" key="2">
    <source>
        <dbReference type="ARBA" id="ARBA00022456"/>
    </source>
</evidence>
<evidence type="ECO:0000256" key="3">
    <source>
        <dbReference type="ARBA" id="ARBA00023002"/>
    </source>
</evidence>
<feature type="active site" evidence="5">
    <location>
        <position position="171"/>
    </location>
</feature>
<dbReference type="PANTHER" id="PTHR22981:SF7">
    <property type="entry name" value="3-HYDROXYISOBUTYRATE DEHYDROGENASE, MITOCHONDRIAL"/>
    <property type="match status" value="1"/>
</dbReference>
<dbReference type="HOGENOM" id="CLU_035117_6_0_6"/>
<dbReference type="NCBIfam" id="TIGR01692">
    <property type="entry name" value="HIBADH"/>
    <property type="match status" value="1"/>
</dbReference>
<dbReference type="GO" id="GO:0006574">
    <property type="term" value="P:L-valine catabolic process"/>
    <property type="evidence" value="ECO:0007669"/>
    <property type="project" value="UniProtKB-UniPathway"/>
</dbReference>
<dbReference type="UniPathway" id="UPA00362"/>
<dbReference type="GO" id="GO:0050661">
    <property type="term" value="F:NADP binding"/>
    <property type="evidence" value="ECO:0007669"/>
    <property type="project" value="InterPro"/>
</dbReference>
<dbReference type="FunFam" id="1.10.1040.10:FF:000006">
    <property type="entry name" value="3-hydroxyisobutyrate dehydrogenase"/>
    <property type="match status" value="1"/>
</dbReference>
<keyword evidence="3 6" id="KW-0560">Oxidoreductase</keyword>
<dbReference type="SUPFAM" id="SSF48179">
    <property type="entry name" value="6-phosphogluconate dehydrogenase C-terminal domain-like"/>
    <property type="match status" value="1"/>
</dbReference>
<evidence type="ECO:0000313" key="10">
    <source>
        <dbReference type="Proteomes" id="UP000032430"/>
    </source>
</evidence>
<dbReference type="Pfam" id="PF03446">
    <property type="entry name" value="NAD_binding_2"/>
    <property type="match status" value="1"/>
</dbReference>
<dbReference type="Proteomes" id="UP000032430">
    <property type="component" value="Chromosome I"/>
</dbReference>
<name>A0A098G104_9GAMM</name>
<dbReference type="KEGG" id="lfa:LFA_0185"/>
<evidence type="ECO:0000256" key="1">
    <source>
        <dbReference type="ARBA" id="ARBA00009080"/>
    </source>
</evidence>
<dbReference type="STRING" id="1212491.LFA_0185"/>
<keyword evidence="2 6" id="KW-0101">Branched-chain amino acid catabolism</keyword>
<evidence type="ECO:0000259" key="7">
    <source>
        <dbReference type="Pfam" id="PF03446"/>
    </source>
</evidence>
<dbReference type="PROSITE" id="PS00895">
    <property type="entry name" value="3_HYDROXYISOBUT_DH"/>
    <property type="match status" value="1"/>
</dbReference>
<feature type="domain" description="6-phosphogluconate dehydrogenase NADP-binding" evidence="7">
    <location>
        <begin position="3"/>
        <end position="162"/>
    </location>
</feature>
<keyword evidence="10" id="KW-1185">Reference proteome</keyword>
<protein>
    <recommendedName>
        <fullName evidence="6">3-hydroxyisobutyrate dehydrogenase</fullName>
        <shortName evidence="6">HIBADH</shortName>
        <ecNumber evidence="6">1.1.1.31</ecNumber>
    </recommendedName>
</protein>
<gene>
    <name evidence="9" type="primary">hibA</name>
    <name evidence="9" type="ORF">LFA_0185</name>
</gene>
<dbReference type="AlphaFoldDB" id="A0A098G104"/>
<dbReference type="PIRSF" id="PIRSF000103">
    <property type="entry name" value="HIBADH"/>
    <property type="match status" value="1"/>
</dbReference>
<dbReference type="PANTHER" id="PTHR22981">
    <property type="entry name" value="3-HYDROXYISOBUTYRATE DEHYDROGENASE-RELATED"/>
    <property type="match status" value="1"/>
</dbReference>
<proteinExistence type="inferred from homology"/>
<evidence type="ECO:0000313" key="9">
    <source>
        <dbReference type="EMBL" id="CEG55664.1"/>
    </source>
</evidence>
<accession>A0A098G104</accession>
<dbReference type="EMBL" id="LN614827">
    <property type="protein sequence ID" value="CEG55664.1"/>
    <property type="molecule type" value="Genomic_DNA"/>
</dbReference>
<dbReference type="OrthoDB" id="9786703at2"/>
<evidence type="ECO:0000256" key="6">
    <source>
        <dbReference type="RuleBase" id="RU910714"/>
    </source>
</evidence>
<comment type="pathway">
    <text evidence="6">Amino-acid degradation; L-valine degradation.</text>
</comment>
<dbReference type="InterPro" id="IPR011548">
    <property type="entry name" value="HIBADH"/>
</dbReference>
<evidence type="ECO:0000259" key="8">
    <source>
        <dbReference type="Pfam" id="PF14833"/>
    </source>
</evidence>
<comment type="catalytic activity">
    <reaction evidence="6">
        <text>3-hydroxy-2-methylpropanoate + NAD(+) = 2-methyl-3-oxopropanoate + NADH + H(+)</text>
        <dbReference type="Rhea" id="RHEA:17681"/>
        <dbReference type="ChEBI" id="CHEBI:11805"/>
        <dbReference type="ChEBI" id="CHEBI:15378"/>
        <dbReference type="ChEBI" id="CHEBI:57540"/>
        <dbReference type="ChEBI" id="CHEBI:57700"/>
        <dbReference type="ChEBI" id="CHEBI:57945"/>
        <dbReference type="EC" id="1.1.1.31"/>
    </reaction>
</comment>
<dbReference type="SUPFAM" id="SSF51735">
    <property type="entry name" value="NAD(P)-binding Rossmann-fold domains"/>
    <property type="match status" value="1"/>
</dbReference>
<dbReference type="InterPro" id="IPR006115">
    <property type="entry name" value="6PGDH_NADP-bd"/>
</dbReference>
<comment type="similarity">
    <text evidence="1 6">Belongs to the HIBADH-related family.</text>
</comment>
<evidence type="ECO:0000256" key="5">
    <source>
        <dbReference type="PIRSR" id="PIRSR000103-1"/>
    </source>
</evidence>
<dbReference type="InterPro" id="IPR013328">
    <property type="entry name" value="6PGD_dom2"/>
</dbReference>
<dbReference type="InterPro" id="IPR015815">
    <property type="entry name" value="HIBADH-related"/>
</dbReference>
<evidence type="ECO:0000256" key="4">
    <source>
        <dbReference type="ARBA" id="ARBA00023027"/>
    </source>
</evidence>
<dbReference type="EC" id="1.1.1.31" evidence="6"/>
<dbReference type="Gene3D" id="1.10.1040.10">
    <property type="entry name" value="N-(1-d-carboxylethyl)-l-norvaline Dehydrogenase, domain 2"/>
    <property type="match status" value="1"/>
</dbReference>
<keyword evidence="4 6" id="KW-0520">NAD</keyword>
<dbReference type="Gene3D" id="3.40.50.720">
    <property type="entry name" value="NAD(P)-binding Rossmann-like Domain"/>
    <property type="match status" value="1"/>
</dbReference>
<dbReference type="InterPro" id="IPR008927">
    <property type="entry name" value="6-PGluconate_DH-like_C_sf"/>
</dbReference>
<sequence length="298" mass="31371">MAKIGFVGLGHMGLPMAINLVKAGHSVTGYDLNDSAMDRLSDAGGLIANNLIEISKEQDVLITMLQSGQQVLHVCTGVDGLLSQAKEGALFIDCSTIDVKTSREVHQIAQENHLLAVDAPVSGGVAGATAATLTFMVGGDEKAYNAARPILSIMGQKIIHTGNAGNGQAAKICNNMILGISMIAISEAFTLAEHLGLSADKLFDVVNNSSGQCWALSKYVPVPGILENVPANNNYTPGFAATMMLKDLNLSQDTARSIHLETPLGAISTELYQRLIDQGLGEKDFSAIIKLIAQGKEV</sequence>
<dbReference type="InterPro" id="IPR002204">
    <property type="entry name" value="3-OH-isobutyrate_DH-rel_CS"/>
</dbReference>
<organism evidence="9 10">
    <name type="scientific">Legionella fallonii LLAP-10</name>
    <dbReference type="NCBI Taxonomy" id="1212491"/>
    <lineage>
        <taxon>Bacteria</taxon>
        <taxon>Pseudomonadati</taxon>
        <taxon>Pseudomonadota</taxon>
        <taxon>Gammaproteobacteria</taxon>
        <taxon>Legionellales</taxon>
        <taxon>Legionellaceae</taxon>
        <taxon>Legionella</taxon>
    </lineage>
</organism>